<dbReference type="eggNOG" id="KOG4265">
    <property type="taxonomic scope" value="Eukaryota"/>
</dbReference>
<evidence type="ECO:0000313" key="5">
    <source>
        <dbReference type="EnsemblMetazoa" id="tetur06g00690.1"/>
    </source>
</evidence>
<sequence length="295" mass="33770">MVRVAVIGCGVLGIKIIGALAYNGHEVRVYDNDASVLNKVYLRLSEDRRILREDGFLLGNDFVGEVFCFSSLEDTVRGVQFVFESVSEDLQVKKSIFKKIISICSEDTILSTGTMRLPVNEIFEDLKNRERCLGIRFLYPVYFIPEVELLTTKYTSVSTLEKVRKFLERMGRVAFFRSGPEPIVLSEEQRESRKNAFIRQMNEQKGIGRRLTLPVPDLQSNSIDMDTLKDTTTEAMNSRKEKECVVCMDTDRDCVLHPCHHLCTCINCGKLLLKRQDACPICRRPISNVFRVFHP</sequence>
<dbReference type="STRING" id="32264.T1K6J2"/>
<accession>T1K6J2</accession>
<dbReference type="KEGG" id="tut:107361108"/>
<dbReference type="AlphaFoldDB" id="T1K6J2"/>
<gene>
    <name evidence="5" type="primary">107361108</name>
</gene>
<dbReference type="GO" id="GO:0006631">
    <property type="term" value="P:fatty acid metabolic process"/>
    <property type="evidence" value="ECO:0007669"/>
    <property type="project" value="InterPro"/>
</dbReference>
<dbReference type="SUPFAM" id="SSF51735">
    <property type="entry name" value="NAD(P)-binding Rossmann-fold domains"/>
    <property type="match status" value="1"/>
</dbReference>
<evidence type="ECO:0000313" key="6">
    <source>
        <dbReference type="Proteomes" id="UP000015104"/>
    </source>
</evidence>
<dbReference type="OrthoDB" id="2021159at2759"/>
<protein>
    <recommendedName>
        <fullName evidence="4">RING-type domain-containing protein</fullName>
    </recommendedName>
</protein>
<name>T1K6J2_TETUR</name>
<dbReference type="InterPro" id="IPR001841">
    <property type="entry name" value="Znf_RING"/>
</dbReference>
<keyword evidence="2" id="KW-0862">Zinc</keyword>
<dbReference type="EMBL" id="CAEY01001792">
    <property type="status" value="NOT_ANNOTATED_CDS"/>
    <property type="molecule type" value="Genomic_DNA"/>
</dbReference>
<keyword evidence="1 3" id="KW-0863">Zinc-finger</keyword>
<dbReference type="HOGENOM" id="CLU_094343_0_0_1"/>
<dbReference type="Proteomes" id="UP000015104">
    <property type="component" value="Unassembled WGS sequence"/>
</dbReference>
<dbReference type="PANTHER" id="PTHR48075:SF5">
    <property type="entry name" value="3-HYDROXYBUTYRYL-COA DEHYDROGENASE"/>
    <property type="match status" value="1"/>
</dbReference>
<dbReference type="SUPFAM" id="SSF57850">
    <property type="entry name" value="RING/U-box"/>
    <property type="match status" value="1"/>
</dbReference>
<evidence type="ECO:0000256" key="2">
    <source>
        <dbReference type="ARBA" id="ARBA00022833"/>
    </source>
</evidence>
<organism evidence="5 6">
    <name type="scientific">Tetranychus urticae</name>
    <name type="common">Two-spotted spider mite</name>
    <dbReference type="NCBI Taxonomy" id="32264"/>
    <lineage>
        <taxon>Eukaryota</taxon>
        <taxon>Metazoa</taxon>
        <taxon>Ecdysozoa</taxon>
        <taxon>Arthropoda</taxon>
        <taxon>Chelicerata</taxon>
        <taxon>Arachnida</taxon>
        <taxon>Acari</taxon>
        <taxon>Acariformes</taxon>
        <taxon>Trombidiformes</taxon>
        <taxon>Prostigmata</taxon>
        <taxon>Eleutherengona</taxon>
        <taxon>Raphignathae</taxon>
        <taxon>Tetranychoidea</taxon>
        <taxon>Tetranychidae</taxon>
        <taxon>Tetranychus</taxon>
    </lineage>
</organism>
<dbReference type="Gene3D" id="3.30.40.10">
    <property type="entry name" value="Zinc/RING finger domain, C3HC4 (zinc finger)"/>
    <property type="match status" value="1"/>
</dbReference>
<dbReference type="GO" id="GO:0070403">
    <property type="term" value="F:NAD+ binding"/>
    <property type="evidence" value="ECO:0007669"/>
    <property type="project" value="InterPro"/>
</dbReference>
<dbReference type="GO" id="GO:0008270">
    <property type="term" value="F:zinc ion binding"/>
    <property type="evidence" value="ECO:0007669"/>
    <property type="project" value="UniProtKB-KW"/>
</dbReference>
<reference evidence="5" key="2">
    <citation type="submission" date="2015-06" db="UniProtKB">
        <authorList>
            <consortium name="EnsemblMetazoa"/>
        </authorList>
    </citation>
    <scope>IDENTIFICATION</scope>
</reference>
<dbReference type="OMA" id="CYECSKM"/>
<dbReference type="Pfam" id="PF02737">
    <property type="entry name" value="3HCDH_N"/>
    <property type="match status" value="1"/>
</dbReference>
<dbReference type="EnsemblMetazoa" id="tetur06g00690.1">
    <property type="protein sequence ID" value="tetur06g00690.1"/>
    <property type="gene ID" value="tetur06g00690"/>
</dbReference>
<dbReference type="InterPro" id="IPR006176">
    <property type="entry name" value="3-OHacyl-CoA_DH_NAD-bd"/>
</dbReference>
<proteinExistence type="predicted"/>
<feature type="domain" description="RING-type" evidence="4">
    <location>
        <begin position="244"/>
        <end position="283"/>
    </location>
</feature>
<dbReference type="Gene3D" id="3.40.50.720">
    <property type="entry name" value="NAD(P)-binding Rossmann-like Domain"/>
    <property type="match status" value="1"/>
</dbReference>
<dbReference type="Pfam" id="PF13920">
    <property type="entry name" value="zf-C3HC4_3"/>
    <property type="match status" value="1"/>
</dbReference>
<dbReference type="PROSITE" id="PS50089">
    <property type="entry name" value="ZF_RING_2"/>
    <property type="match status" value="1"/>
</dbReference>
<dbReference type="PANTHER" id="PTHR48075">
    <property type="entry name" value="3-HYDROXYACYL-COA DEHYDROGENASE FAMILY PROTEIN"/>
    <property type="match status" value="1"/>
</dbReference>
<evidence type="ECO:0000259" key="4">
    <source>
        <dbReference type="PROSITE" id="PS50089"/>
    </source>
</evidence>
<keyword evidence="1 3" id="KW-0479">Metal-binding</keyword>
<dbReference type="InterPro" id="IPR036291">
    <property type="entry name" value="NAD(P)-bd_dom_sf"/>
</dbReference>
<keyword evidence="6" id="KW-1185">Reference proteome</keyword>
<dbReference type="eggNOG" id="KOG2305">
    <property type="taxonomic scope" value="Eukaryota"/>
</dbReference>
<evidence type="ECO:0000256" key="1">
    <source>
        <dbReference type="ARBA" id="ARBA00022771"/>
    </source>
</evidence>
<dbReference type="InterPro" id="IPR013083">
    <property type="entry name" value="Znf_RING/FYVE/PHD"/>
</dbReference>
<evidence type="ECO:0000256" key="3">
    <source>
        <dbReference type="PROSITE-ProRule" id="PRU00175"/>
    </source>
</evidence>
<reference evidence="6" key="1">
    <citation type="submission" date="2011-08" db="EMBL/GenBank/DDBJ databases">
        <authorList>
            <person name="Rombauts S."/>
        </authorList>
    </citation>
    <scope>NUCLEOTIDE SEQUENCE</scope>
    <source>
        <strain evidence="6">London</strain>
    </source>
</reference>
<dbReference type="GO" id="GO:0016491">
    <property type="term" value="F:oxidoreductase activity"/>
    <property type="evidence" value="ECO:0007669"/>
    <property type="project" value="TreeGrafter"/>
</dbReference>